<reference evidence="10 11" key="1">
    <citation type="submission" date="2024-02" db="EMBL/GenBank/DDBJ databases">
        <authorList>
            <person name="Vignale AGUSTIN F."/>
            <person name="Sosa J E."/>
            <person name="Modenutti C."/>
        </authorList>
    </citation>
    <scope>NUCLEOTIDE SEQUENCE [LARGE SCALE GENOMIC DNA]</scope>
</reference>
<dbReference type="GO" id="GO:0045259">
    <property type="term" value="C:proton-transporting ATP synthase complex"/>
    <property type="evidence" value="ECO:0007669"/>
    <property type="project" value="UniProtKB-KW"/>
</dbReference>
<dbReference type="EMBL" id="CAUOFW020007361">
    <property type="protein sequence ID" value="CAK9178917.1"/>
    <property type="molecule type" value="Genomic_DNA"/>
</dbReference>
<keyword evidence="9" id="KW-0732">Signal</keyword>
<evidence type="ECO:0000256" key="8">
    <source>
        <dbReference type="ARBA" id="ARBA00023310"/>
    </source>
</evidence>
<dbReference type="InterPro" id="IPR035968">
    <property type="entry name" value="ATP_synth_F1_ATPase_gsu"/>
</dbReference>
<dbReference type="GO" id="GO:1902600">
    <property type="term" value="P:proton transmembrane transport"/>
    <property type="evidence" value="ECO:0007669"/>
    <property type="project" value="UniProtKB-KW"/>
</dbReference>
<name>A0ABC8UEL4_9AQUA</name>
<dbReference type="GO" id="GO:0006754">
    <property type="term" value="P:ATP biosynthetic process"/>
    <property type="evidence" value="ECO:0007669"/>
    <property type="project" value="UniProtKB-KW"/>
</dbReference>
<dbReference type="AlphaFoldDB" id="A0ABC8UEL4"/>
<evidence type="ECO:0000256" key="7">
    <source>
        <dbReference type="ARBA" id="ARBA00023196"/>
    </source>
</evidence>
<dbReference type="Proteomes" id="UP001642360">
    <property type="component" value="Unassembled WGS sequence"/>
</dbReference>
<keyword evidence="7" id="KW-0139">CF(1)</keyword>
<feature type="chain" id="PRO_5044822851" evidence="9">
    <location>
        <begin position="24"/>
        <end position="84"/>
    </location>
</feature>
<dbReference type="SUPFAM" id="SSF52943">
    <property type="entry name" value="ATP synthase (F1-ATPase), gamma subunit"/>
    <property type="match status" value="1"/>
</dbReference>
<proteinExistence type="inferred from homology"/>
<feature type="signal peptide" evidence="9">
    <location>
        <begin position="1"/>
        <end position="23"/>
    </location>
</feature>
<keyword evidence="4" id="KW-0375">Hydrogen ion transport</keyword>
<evidence type="ECO:0000256" key="9">
    <source>
        <dbReference type="SAM" id="SignalP"/>
    </source>
</evidence>
<sequence length="84" mass="9264">MLSLFTRLYVLSILLPLQVSVLADDILKNVEYDALRIVFNKFQSVVSFVPTVATLLSPEVVEKEAKSGGKLSELDSYEIGGDET</sequence>
<comment type="caution">
    <text evidence="10">The sequence shown here is derived from an EMBL/GenBank/DDBJ whole genome shotgun (WGS) entry which is preliminary data.</text>
</comment>
<evidence type="ECO:0000256" key="6">
    <source>
        <dbReference type="ARBA" id="ARBA00023136"/>
    </source>
</evidence>
<keyword evidence="6" id="KW-0472">Membrane</keyword>
<keyword evidence="5" id="KW-0406">Ion transport</keyword>
<accession>A0ABC8UEL4</accession>
<evidence type="ECO:0000313" key="10">
    <source>
        <dbReference type="EMBL" id="CAK9178917.1"/>
    </source>
</evidence>
<keyword evidence="3" id="KW-0813">Transport</keyword>
<gene>
    <name evidence="10" type="ORF">ILEXP_LOCUS48848</name>
</gene>
<protein>
    <submittedName>
        <fullName evidence="10">Uncharacterized protein</fullName>
    </submittedName>
</protein>
<comment type="subcellular location">
    <subcellularLocation>
        <location evidence="1">Membrane</location>
        <topology evidence="1">Peripheral membrane protein</topology>
    </subcellularLocation>
</comment>
<keyword evidence="8" id="KW-0066">ATP synthesis</keyword>
<evidence type="ECO:0000256" key="4">
    <source>
        <dbReference type="ARBA" id="ARBA00022781"/>
    </source>
</evidence>
<dbReference type="Gene3D" id="3.40.1380.10">
    <property type="match status" value="1"/>
</dbReference>
<evidence type="ECO:0000256" key="2">
    <source>
        <dbReference type="ARBA" id="ARBA00007681"/>
    </source>
</evidence>
<evidence type="ECO:0000256" key="5">
    <source>
        <dbReference type="ARBA" id="ARBA00023065"/>
    </source>
</evidence>
<feature type="non-terminal residue" evidence="10">
    <location>
        <position position="84"/>
    </location>
</feature>
<evidence type="ECO:0000313" key="11">
    <source>
        <dbReference type="Proteomes" id="UP001642360"/>
    </source>
</evidence>
<evidence type="ECO:0000256" key="1">
    <source>
        <dbReference type="ARBA" id="ARBA00004170"/>
    </source>
</evidence>
<organism evidence="10 11">
    <name type="scientific">Ilex paraguariensis</name>
    <name type="common">yerba mate</name>
    <dbReference type="NCBI Taxonomy" id="185542"/>
    <lineage>
        <taxon>Eukaryota</taxon>
        <taxon>Viridiplantae</taxon>
        <taxon>Streptophyta</taxon>
        <taxon>Embryophyta</taxon>
        <taxon>Tracheophyta</taxon>
        <taxon>Spermatophyta</taxon>
        <taxon>Magnoliopsida</taxon>
        <taxon>eudicotyledons</taxon>
        <taxon>Gunneridae</taxon>
        <taxon>Pentapetalae</taxon>
        <taxon>asterids</taxon>
        <taxon>campanulids</taxon>
        <taxon>Aquifoliales</taxon>
        <taxon>Aquifoliaceae</taxon>
        <taxon>Ilex</taxon>
    </lineage>
</organism>
<comment type="similarity">
    <text evidence="2">Belongs to the ATPase gamma chain family.</text>
</comment>
<keyword evidence="11" id="KW-1185">Reference proteome</keyword>
<evidence type="ECO:0000256" key="3">
    <source>
        <dbReference type="ARBA" id="ARBA00022448"/>
    </source>
</evidence>